<evidence type="ECO:0000313" key="4">
    <source>
        <dbReference type="Proteomes" id="UP000239340"/>
    </source>
</evidence>
<dbReference type="PANTHER" id="PTHR36836">
    <property type="entry name" value="COLANIC ACID BIOSYNTHESIS PROTEIN WCAK"/>
    <property type="match status" value="1"/>
</dbReference>
<evidence type="ECO:0000313" key="3">
    <source>
        <dbReference type="EMBL" id="AUX80127.1"/>
    </source>
</evidence>
<feature type="region of interest" description="Disordered" evidence="1">
    <location>
        <begin position="401"/>
        <end position="424"/>
    </location>
</feature>
<accession>A0A2L0HFE3</accession>
<keyword evidence="3" id="KW-0614">Plasmid</keyword>
<geneLocation type="plasmid" evidence="4">
    <name>psfrenxt3c</name>
</geneLocation>
<dbReference type="Proteomes" id="UP000239340">
    <property type="component" value="Plasmid pSfreNXT3c"/>
</dbReference>
<proteinExistence type="predicted"/>
<evidence type="ECO:0000256" key="1">
    <source>
        <dbReference type="SAM" id="MobiDB-lite"/>
    </source>
</evidence>
<feature type="domain" description="Polysaccharide pyruvyl transferase" evidence="2">
    <location>
        <begin position="13"/>
        <end position="332"/>
    </location>
</feature>
<reference evidence="3 4" key="1">
    <citation type="submission" date="2017-10" db="EMBL/GenBank/DDBJ databases">
        <title>Analysis of the genome sequences of Rhizobium populations associated to common bean (phaseolus vulgaris).</title>
        <authorList>
            <person name="Bustos P."/>
            <person name="Santamaria R.I."/>
            <person name="Miranda-Sanchez F."/>
            <person name="Perez-Carrascal O."/>
            <person name="Juarez S."/>
            <person name="Lozano L."/>
            <person name="Martinez-Flores I."/>
            <person name="Vinuesa P."/>
            <person name="Martinez-Romero E."/>
            <person name="Cevallos M.A."/>
            <person name="Romero D."/>
            <person name="Davila G."/>
            <person name="Gonzalez V."/>
        </authorList>
    </citation>
    <scope>NUCLEOTIDE SEQUENCE [LARGE SCALE GENOMIC DNA]</scope>
    <source>
        <strain evidence="3 4">NXT3</strain>
        <plasmid evidence="4">Plasmid psfrenxt3c</plasmid>
    </source>
</reference>
<name>A0A2L0HFE3_RHIFR</name>
<keyword evidence="3" id="KW-0808">Transferase</keyword>
<dbReference type="RefSeq" id="WP_050988220.1">
    <property type="nucleotide sequence ID" value="NZ_CP024310.1"/>
</dbReference>
<gene>
    <name evidence="3" type="ORF">NXT3_PC00970</name>
</gene>
<evidence type="ECO:0000259" key="2">
    <source>
        <dbReference type="Pfam" id="PF04230"/>
    </source>
</evidence>
<dbReference type="EMBL" id="CP024310">
    <property type="protein sequence ID" value="AUX80127.1"/>
    <property type="molecule type" value="Genomic_DNA"/>
</dbReference>
<sequence>MKVLVFNVKYSANLGDGLLAQCLEGELMRGSDELTVETIDLAGRSAFGESNNARRRLFLRALQTLPSFLRRTAVSRGLAGKLGNLRDRWQALIDDADAVVIGGGNLFQDDDLNFPLKVATVLDCVRRSAKPLAIYAVGVGRQWSPRADELFRRLELARVVHVSVRDRIAARNWAQHFPAGPHAEIVPDPGLLAIDLLARHYGREPARTMTIGVCVTDPLILHRHATQGRSTIPFRGPGEYQELIKLLLDDGYNVRLFSNGAEEDQAFARRLLGAPDLARCVAQDRLSLAPRPTRPEELVDTIAAMQVIMAHRLHACIAAYSLGVPQIGLAWDEKVEGFFSFTGQPDRFAAGDMPVRQMAVALAEAARQGIDPTARDEIVSRARSGVRGLETALLGAQPVKTAGGSSIQRHDRRAALTASASVRP</sequence>
<organism evidence="3 4">
    <name type="scientific">Rhizobium fredii</name>
    <name type="common">Sinorhizobium fredii</name>
    <dbReference type="NCBI Taxonomy" id="380"/>
    <lineage>
        <taxon>Bacteria</taxon>
        <taxon>Pseudomonadati</taxon>
        <taxon>Pseudomonadota</taxon>
        <taxon>Alphaproteobacteria</taxon>
        <taxon>Hyphomicrobiales</taxon>
        <taxon>Rhizobiaceae</taxon>
        <taxon>Sinorhizobium/Ensifer group</taxon>
        <taxon>Sinorhizobium</taxon>
    </lineage>
</organism>
<protein>
    <submittedName>
        <fullName evidence="3">Polysaccharide pyruvyl transferase protein</fullName>
    </submittedName>
</protein>
<dbReference type="PANTHER" id="PTHR36836:SF1">
    <property type="entry name" value="COLANIC ACID BIOSYNTHESIS PROTEIN WCAK"/>
    <property type="match status" value="1"/>
</dbReference>
<dbReference type="Pfam" id="PF04230">
    <property type="entry name" value="PS_pyruv_trans"/>
    <property type="match status" value="1"/>
</dbReference>
<dbReference type="InterPro" id="IPR007345">
    <property type="entry name" value="Polysacch_pyruvyl_Trfase"/>
</dbReference>
<dbReference type="AlphaFoldDB" id="A0A2L0HFE3"/>
<dbReference type="GO" id="GO:0016740">
    <property type="term" value="F:transferase activity"/>
    <property type="evidence" value="ECO:0007669"/>
    <property type="project" value="UniProtKB-KW"/>
</dbReference>